<dbReference type="Proteomes" id="UP000037696">
    <property type="component" value="Unassembled WGS sequence"/>
</dbReference>
<evidence type="ECO:0000313" key="3">
    <source>
        <dbReference type="Proteomes" id="UP000037696"/>
    </source>
</evidence>
<keyword evidence="3" id="KW-1185">Reference proteome</keyword>
<keyword evidence="1" id="KW-0732">Signal</keyword>
<dbReference type="PROSITE" id="PS51257">
    <property type="entry name" value="PROKAR_LIPOPROTEIN"/>
    <property type="match status" value="1"/>
</dbReference>
<name>A0A0M9WA93_9EURO</name>
<dbReference type="AlphaFoldDB" id="A0A0M9WA93"/>
<protein>
    <submittedName>
        <fullName evidence="2">Uncharacterized protein</fullName>
    </submittedName>
</protein>
<gene>
    <name evidence="2" type="ORF">ACN38_g12092</name>
</gene>
<dbReference type="OrthoDB" id="4365346at2759"/>
<evidence type="ECO:0000256" key="1">
    <source>
        <dbReference type="SAM" id="SignalP"/>
    </source>
</evidence>
<reference evidence="2 3" key="1">
    <citation type="submission" date="2015-08" db="EMBL/GenBank/DDBJ databases">
        <title>Genome sequencing of Penicillium nordicum.</title>
        <authorList>
            <person name="Nguyen H.D."/>
            <person name="Seifert K.A."/>
        </authorList>
    </citation>
    <scope>NUCLEOTIDE SEQUENCE [LARGE SCALE GENOMIC DNA]</scope>
    <source>
        <strain evidence="2 3">DAOMC 185683</strain>
    </source>
</reference>
<accession>A0A0M9WA93</accession>
<feature type="signal peptide" evidence="1">
    <location>
        <begin position="1"/>
        <end position="17"/>
    </location>
</feature>
<feature type="chain" id="PRO_5005839565" evidence="1">
    <location>
        <begin position="18"/>
        <end position="90"/>
    </location>
</feature>
<evidence type="ECO:0000313" key="2">
    <source>
        <dbReference type="EMBL" id="KOS37123.1"/>
    </source>
</evidence>
<comment type="caution">
    <text evidence="2">The sequence shown here is derived from an EMBL/GenBank/DDBJ whole genome shotgun (WGS) entry which is preliminary data.</text>
</comment>
<organism evidence="2 3">
    <name type="scientific">Penicillium nordicum</name>
    <dbReference type="NCBI Taxonomy" id="229535"/>
    <lineage>
        <taxon>Eukaryota</taxon>
        <taxon>Fungi</taxon>
        <taxon>Dikarya</taxon>
        <taxon>Ascomycota</taxon>
        <taxon>Pezizomycotina</taxon>
        <taxon>Eurotiomycetes</taxon>
        <taxon>Eurotiomycetidae</taxon>
        <taxon>Eurotiales</taxon>
        <taxon>Aspergillaceae</taxon>
        <taxon>Penicillium</taxon>
    </lineage>
</organism>
<dbReference type="EMBL" id="LHQQ01000351">
    <property type="protein sequence ID" value="KOS37123.1"/>
    <property type="molecule type" value="Genomic_DNA"/>
</dbReference>
<sequence>MPALRAWPRAFPTLCACSGLQVYTMTACVNCHWNADDVQCREFHIPLPGESDPRSQNSLAKTVLDLINPAMSPLHLLSRGEGSHQGLHSR</sequence>
<proteinExistence type="predicted"/>